<protein>
    <submittedName>
        <fullName evidence="1">Uncharacterized protein</fullName>
    </submittedName>
</protein>
<gene>
    <name evidence="1" type="ORF">SAMN05192539_103819</name>
</gene>
<reference evidence="2" key="1">
    <citation type="submission" date="2016-10" db="EMBL/GenBank/DDBJ databases">
        <authorList>
            <person name="Varghese N."/>
            <person name="Submissions S."/>
        </authorList>
    </citation>
    <scope>NUCLEOTIDE SEQUENCE [LARGE SCALE GENOMIC DNA]</scope>
    <source>
        <strain evidence="2">LMG 26031</strain>
    </source>
</reference>
<keyword evidence="2" id="KW-1185">Reference proteome</keyword>
<dbReference type="OrthoDB" id="9021283at2"/>
<name>A0A1H7E0M8_9BURK</name>
<evidence type="ECO:0000313" key="2">
    <source>
        <dbReference type="Proteomes" id="UP000198866"/>
    </source>
</evidence>
<evidence type="ECO:0000313" key="1">
    <source>
        <dbReference type="EMBL" id="SEK07234.1"/>
    </source>
</evidence>
<dbReference type="RefSeq" id="WP_090872565.1">
    <property type="nucleotide sequence ID" value="NZ_FNYE01000038.1"/>
</dbReference>
<dbReference type="EMBL" id="FNYE01000038">
    <property type="protein sequence ID" value="SEK07234.1"/>
    <property type="molecule type" value="Genomic_DNA"/>
</dbReference>
<organism evidence="1 2">
    <name type="scientific">Paraburkholderia diazotrophica</name>
    <dbReference type="NCBI Taxonomy" id="667676"/>
    <lineage>
        <taxon>Bacteria</taxon>
        <taxon>Pseudomonadati</taxon>
        <taxon>Pseudomonadota</taxon>
        <taxon>Betaproteobacteria</taxon>
        <taxon>Burkholderiales</taxon>
        <taxon>Burkholderiaceae</taxon>
        <taxon>Paraburkholderia</taxon>
    </lineage>
</organism>
<proteinExistence type="predicted"/>
<sequence length="72" mass="7892">MQKLSLELVEHPSMDIVNAAATVLELTGSDNVKLRTLTEWAASNSPFVPRLTLEDACALARDVAVRTICFFT</sequence>
<dbReference type="Proteomes" id="UP000198866">
    <property type="component" value="Unassembled WGS sequence"/>
</dbReference>
<dbReference type="AlphaFoldDB" id="A0A1H7E0M8"/>
<accession>A0A1H7E0M8</accession>
<dbReference type="STRING" id="667676.SAMN05192539_103819"/>